<dbReference type="GO" id="GO:0016881">
    <property type="term" value="F:acid-amino acid ligase activity"/>
    <property type="evidence" value="ECO:0007669"/>
    <property type="project" value="TreeGrafter"/>
</dbReference>
<dbReference type="Pfam" id="PF23572">
    <property type="entry name" value="GH3_C"/>
    <property type="match status" value="1"/>
</dbReference>
<feature type="domain" description="GH3 middle" evidence="2">
    <location>
        <begin position="388"/>
        <end position="459"/>
    </location>
</feature>
<protein>
    <recommendedName>
        <fullName evidence="6">GH3 domain containing</fullName>
    </recommendedName>
</protein>
<feature type="transmembrane region" description="Helical" evidence="1">
    <location>
        <begin position="12"/>
        <end position="34"/>
    </location>
</feature>
<evidence type="ECO:0000313" key="4">
    <source>
        <dbReference type="Ensembl" id="ENSEEEP00000037572.2"/>
    </source>
</evidence>
<dbReference type="PANTHER" id="PTHR31901:SF9">
    <property type="entry name" value="GH3 DOMAIN-CONTAINING PROTEIN"/>
    <property type="match status" value="1"/>
</dbReference>
<dbReference type="GO" id="GO:0005737">
    <property type="term" value="C:cytoplasm"/>
    <property type="evidence" value="ECO:0007669"/>
    <property type="project" value="TreeGrafter"/>
</dbReference>
<feature type="domain" description="GH3 C-terminal" evidence="3">
    <location>
        <begin position="478"/>
        <end position="592"/>
    </location>
</feature>
<dbReference type="InterPro" id="IPR055377">
    <property type="entry name" value="GH3_M"/>
</dbReference>
<reference evidence="4" key="3">
    <citation type="submission" date="2020-05" db="EMBL/GenBank/DDBJ databases">
        <title>Electrophorus electricus (electric eel) genome, fEleEle1, primary haplotype.</title>
        <authorList>
            <person name="Myers G."/>
            <person name="Meyer A."/>
            <person name="Fedrigo O."/>
            <person name="Formenti G."/>
            <person name="Rhie A."/>
            <person name="Tracey A."/>
            <person name="Sims Y."/>
            <person name="Jarvis E.D."/>
        </authorList>
    </citation>
    <scope>NUCLEOTIDE SEQUENCE [LARGE SCALE GENOMIC DNA]</scope>
</reference>
<dbReference type="OMA" id="HECCNCL"/>
<dbReference type="PANTHER" id="PTHR31901">
    <property type="entry name" value="GH3 DOMAIN-CONTAINING PROTEIN"/>
    <property type="match status" value="1"/>
</dbReference>
<dbReference type="Proteomes" id="UP000314983">
    <property type="component" value="Chromosome 14"/>
</dbReference>
<dbReference type="Pfam" id="PF03321">
    <property type="entry name" value="GH3"/>
    <property type="match status" value="1"/>
</dbReference>
<dbReference type="GeneTree" id="ENSGT00390000016401"/>
<reference evidence="4" key="4">
    <citation type="submission" date="2025-08" db="UniProtKB">
        <authorList>
            <consortium name="Ensembl"/>
        </authorList>
    </citation>
    <scope>IDENTIFICATION</scope>
</reference>
<proteinExistence type="predicted"/>
<keyword evidence="1" id="KW-0812">Transmembrane</keyword>
<sequence length="606" mass="68678">MLRSRRRCGVVFVMLALLAVVIACVLSGMAFLWTNGENRTLFSLLNQYVATRILIWLGKRQRRKLNEDTLDIQRVQWETLLKRLRKNADTLYGRQHQFSSIKDKDDFCRRIPLTTREHYTELLENTAAGVEKVLVTEKPVILTTSATSGSSNLVLSTKDTRAEFFFQGEAVCADVRRQTFTGTRSPQRILWLFPPSLVHQSGVGLPTGPSPFTFSITNHMLHLCTTPPPALRVQCEGDLLYLHLLFALKNLQIGVVESSSSSNVLYAFRTLQARWEELVDDVEFGRISTRLALDPGVRADLERLVKPDPGRAAELRVQLSQGFQGVARRLWPRLHLVVAMDSGPEQIYGELLRTLYCKGLPLYSPLYAGPEGLIGVNLWPLREARNFLLCPRSMFCEFLPEESVDMEQFCTFLMDQVEQGHSYELVITNAAGLYRYRTGDIVKVVGFHNQSPVVEFLYRRGEMLNVRGEEVSEALFLSALKKAVAQWPGATLVDYCCAESGILEDSSGGAQPHYQVFLELKGVRNLTEEQRYKLDCSLQRDSAIYKSFRIKGSIGPMKVQLVSEGAIQELRGCMMAFWNISPNEFKMHRVIRYKGHADFLLGKTFS</sequence>
<evidence type="ECO:0000313" key="5">
    <source>
        <dbReference type="Proteomes" id="UP000314983"/>
    </source>
</evidence>
<dbReference type="InterPro" id="IPR055378">
    <property type="entry name" value="GH3_C"/>
</dbReference>
<reference evidence="4" key="5">
    <citation type="submission" date="2025-09" db="UniProtKB">
        <authorList>
            <consortium name="Ensembl"/>
        </authorList>
    </citation>
    <scope>IDENTIFICATION</scope>
</reference>
<keyword evidence="1" id="KW-0472">Membrane</keyword>
<evidence type="ECO:0008006" key="6">
    <source>
        <dbReference type="Google" id="ProtNLM"/>
    </source>
</evidence>
<evidence type="ECO:0000256" key="1">
    <source>
        <dbReference type="SAM" id="Phobius"/>
    </source>
</evidence>
<accession>A0A4W4GM46</accession>
<dbReference type="Pfam" id="PF23571">
    <property type="entry name" value="GH3_M"/>
    <property type="match status" value="1"/>
</dbReference>
<reference evidence="5" key="2">
    <citation type="journal article" date="2017" name="Sci. Adv.">
        <title>A tail of two voltages: Proteomic comparison of the three electric organs of the electric eel.</title>
        <authorList>
            <person name="Traeger L.L."/>
            <person name="Sabat G."/>
            <person name="Barrett-Wilt G.A."/>
            <person name="Wells G.B."/>
            <person name="Sussman M.R."/>
        </authorList>
    </citation>
    <scope>NUCLEOTIDE SEQUENCE [LARGE SCALE GENOMIC DNA]</scope>
</reference>
<organism evidence="4 5">
    <name type="scientific">Electrophorus electricus</name>
    <name type="common">Electric eel</name>
    <name type="synonym">Gymnotus electricus</name>
    <dbReference type="NCBI Taxonomy" id="8005"/>
    <lineage>
        <taxon>Eukaryota</taxon>
        <taxon>Metazoa</taxon>
        <taxon>Chordata</taxon>
        <taxon>Craniata</taxon>
        <taxon>Vertebrata</taxon>
        <taxon>Euteleostomi</taxon>
        <taxon>Actinopterygii</taxon>
        <taxon>Neopterygii</taxon>
        <taxon>Teleostei</taxon>
        <taxon>Ostariophysi</taxon>
        <taxon>Gymnotiformes</taxon>
        <taxon>Gymnotoidei</taxon>
        <taxon>Gymnotidae</taxon>
        <taxon>Electrophorus</taxon>
    </lineage>
</organism>
<dbReference type="PROSITE" id="PS51257">
    <property type="entry name" value="PROKAR_LIPOPROTEIN"/>
    <property type="match status" value="1"/>
</dbReference>
<dbReference type="AlphaFoldDB" id="A0A4W4GM46"/>
<evidence type="ECO:0000259" key="3">
    <source>
        <dbReference type="Pfam" id="PF23572"/>
    </source>
</evidence>
<name>A0A4W4GM46_ELEEL</name>
<reference evidence="5" key="1">
    <citation type="journal article" date="2014" name="Science">
        <title>Nonhuman genetics. Genomic basis for the convergent evolution of electric organs.</title>
        <authorList>
            <person name="Gallant J.R."/>
            <person name="Traeger L.L."/>
            <person name="Volkening J.D."/>
            <person name="Moffett H."/>
            <person name="Chen P.H."/>
            <person name="Novina C.D."/>
            <person name="Phillips G.N.Jr."/>
            <person name="Anand R."/>
            <person name="Wells G.B."/>
            <person name="Pinch M."/>
            <person name="Guth R."/>
            <person name="Unguez G.A."/>
            <person name="Albert J.S."/>
            <person name="Zakon H.H."/>
            <person name="Samanta M.P."/>
            <person name="Sussman M.R."/>
        </authorList>
    </citation>
    <scope>NUCLEOTIDE SEQUENCE [LARGE SCALE GENOMIC DNA]</scope>
</reference>
<gene>
    <name evidence="4" type="primary">GHDC</name>
</gene>
<keyword evidence="1" id="KW-1133">Transmembrane helix</keyword>
<evidence type="ECO:0000259" key="2">
    <source>
        <dbReference type="Pfam" id="PF23571"/>
    </source>
</evidence>
<keyword evidence="5" id="KW-1185">Reference proteome</keyword>
<dbReference type="InterPro" id="IPR004993">
    <property type="entry name" value="GH3"/>
</dbReference>
<dbReference type="Ensembl" id="ENSEEET00000038009.2">
    <property type="protein sequence ID" value="ENSEEEP00000037572.2"/>
    <property type="gene ID" value="ENSEEEG00000017867.2"/>
</dbReference>